<evidence type="ECO:0000256" key="4">
    <source>
        <dbReference type="ARBA" id="ARBA00022801"/>
    </source>
</evidence>
<comment type="subcellular location">
    <subcellularLocation>
        <location evidence="8">Nucleus</location>
    </subcellularLocation>
</comment>
<keyword evidence="6 8" id="KW-0234">DNA repair</keyword>
<keyword evidence="7 8" id="KW-0539">Nucleus</keyword>
<evidence type="ECO:0000256" key="7">
    <source>
        <dbReference type="ARBA" id="ARBA00023242"/>
    </source>
</evidence>
<feature type="domain" description="GIY-YIG" evidence="10">
    <location>
        <begin position="14"/>
        <end position="95"/>
    </location>
</feature>
<dbReference type="InterPro" id="IPR000305">
    <property type="entry name" value="GIY-YIG_endonuc"/>
</dbReference>
<evidence type="ECO:0000256" key="6">
    <source>
        <dbReference type="ARBA" id="ARBA00023204"/>
    </source>
</evidence>
<comment type="function">
    <text evidence="8">Catalytic subunit of the SLX1-SLX4 structure-specific endonuclease that resolves DNA secondary structures generated during DNA repair and recombination. Has endonuclease activity towards branched DNA substrates, introducing single-strand cuts in duplex DNA close to junctions with ss-DNA.</text>
</comment>
<dbReference type="FunFam" id="3.40.1440.10:FF:000006">
    <property type="entry name" value="Structure-specific endonuclease subunit SLX1"/>
    <property type="match status" value="1"/>
</dbReference>
<evidence type="ECO:0000256" key="1">
    <source>
        <dbReference type="ARBA" id="ARBA00022722"/>
    </source>
</evidence>
<feature type="region of interest" description="Disordered" evidence="9">
    <location>
        <begin position="317"/>
        <end position="366"/>
    </location>
</feature>
<sequence>MSEALKIESRPIPAFYCCYLLRSKNRKSYYIGSTPNPARRLGQHNGSSKGGAKRTSMQGKRPWEMTCIVTGFPSKFAALQFEWAWQNTHATRHIDKDVRDARAEELQKGKKKATSPGRRRKRPPMSLEARLKNLHHLLSVDSFCRWPLNLRFFAPDVFVQWERHTTKMTTTLRKSITIQLTPAEIPKLASDVSTELQTHFIPEVIRAIPVAYEDCKQYIEKSRRVLEDDQRLGCGVCKNPADMSSSLILVCPIEACQTVSHLSCLSNKFLTEGGELETLVPLEGTCPGCRSCIKWATMIKELSLRTNGEEELKLLFKPKRKRKSDNPAESDAADGQALEQEDEELDETWMEDMSQDEEPSPVKKSR</sequence>
<evidence type="ECO:0000313" key="12">
    <source>
        <dbReference type="Proteomes" id="UP000663193"/>
    </source>
</evidence>
<name>A0A7U2I8Q8_PHANO</name>
<evidence type="ECO:0000256" key="8">
    <source>
        <dbReference type="HAMAP-Rule" id="MF_03100"/>
    </source>
</evidence>
<dbReference type="InterPro" id="IPR035901">
    <property type="entry name" value="GIY-YIG_endonuc_sf"/>
</dbReference>
<dbReference type="CDD" id="cd10455">
    <property type="entry name" value="GIY-YIG_SLX1"/>
    <property type="match status" value="1"/>
</dbReference>
<dbReference type="PANTHER" id="PTHR20208">
    <property type="entry name" value="STRUCTURE-SPECIFIC ENDONUCLEASE SUBUNIT SLX1"/>
    <property type="match status" value="1"/>
</dbReference>
<evidence type="ECO:0000256" key="9">
    <source>
        <dbReference type="SAM" id="MobiDB-lite"/>
    </source>
</evidence>
<keyword evidence="1 8" id="KW-0540">Nuclease</keyword>
<dbReference type="GO" id="GO:0017108">
    <property type="term" value="F:5'-flap endonuclease activity"/>
    <property type="evidence" value="ECO:0007669"/>
    <property type="project" value="InterPro"/>
</dbReference>
<dbReference type="HAMAP" id="MF_03100">
    <property type="entry name" value="Endonuc_su_Slx1"/>
    <property type="match status" value="1"/>
</dbReference>
<dbReference type="PROSITE" id="PS50164">
    <property type="entry name" value="GIY_YIG"/>
    <property type="match status" value="1"/>
</dbReference>
<dbReference type="Gene3D" id="3.40.1440.10">
    <property type="entry name" value="GIY-YIG endonuclease"/>
    <property type="match status" value="1"/>
</dbReference>
<dbReference type="Pfam" id="PF21202">
    <property type="entry name" value="SLX1_C"/>
    <property type="match status" value="1"/>
</dbReference>
<dbReference type="InterPro" id="IPR050381">
    <property type="entry name" value="SLX1_endonuclease"/>
</dbReference>
<dbReference type="EMBL" id="CP069040">
    <property type="protein sequence ID" value="QRD05301.1"/>
    <property type="molecule type" value="Genomic_DNA"/>
</dbReference>
<reference evidence="12" key="1">
    <citation type="journal article" date="2021" name="BMC Genomics">
        <title>Chromosome-level genome assembly and manually-curated proteome of model necrotroph Parastagonospora nodorum Sn15 reveals a genome-wide trove of candidate effector homologs, and redundancy of virulence-related functions within an accessory chromosome.</title>
        <authorList>
            <person name="Bertazzoni S."/>
            <person name="Jones D.A.B."/>
            <person name="Phan H.T."/>
            <person name="Tan K.-C."/>
            <person name="Hane J.K."/>
        </authorList>
    </citation>
    <scope>NUCLEOTIDE SEQUENCE [LARGE SCALE GENOMIC DNA]</scope>
    <source>
        <strain evidence="12">SN15 / ATCC MYA-4574 / FGSC 10173)</strain>
    </source>
</reference>
<evidence type="ECO:0000256" key="2">
    <source>
        <dbReference type="ARBA" id="ARBA00022759"/>
    </source>
</evidence>
<dbReference type="Proteomes" id="UP000663193">
    <property type="component" value="Chromosome 18"/>
</dbReference>
<dbReference type="SUPFAM" id="SSF82771">
    <property type="entry name" value="GIY-YIG endonuclease"/>
    <property type="match status" value="1"/>
</dbReference>
<keyword evidence="5 8" id="KW-0233">DNA recombination</keyword>
<dbReference type="Gene3D" id="3.30.40.10">
    <property type="entry name" value="Zinc/RING finger domain, C3HC4 (zinc finger)"/>
    <property type="match status" value="1"/>
</dbReference>
<feature type="compositionally biased region" description="Acidic residues" evidence="9">
    <location>
        <begin position="339"/>
        <end position="359"/>
    </location>
</feature>
<dbReference type="OrthoDB" id="24645at2759"/>
<dbReference type="PANTHER" id="PTHR20208:SF10">
    <property type="entry name" value="STRUCTURE-SPECIFIC ENDONUCLEASE SUBUNIT SLX1"/>
    <property type="match status" value="1"/>
</dbReference>
<dbReference type="AlphaFoldDB" id="A0A7U2I8Q8"/>
<evidence type="ECO:0000259" key="10">
    <source>
        <dbReference type="PROSITE" id="PS50164"/>
    </source>
</evidence>
<comment type="similarity">
    <text evidence="8">Belongs to the SLX1 family.</text>
</comment>
<keyword evidence="2 8" id="KW-0255">Endonuclease</keyword>
<dbReference type="GO" id="GO:0033557">
    <property type="term" value="C:Slx1-Slx4 complex"/>
    <property type="evidence" value="ECO:0007669"/>
    <property type="project" value="UniProtKB-UniRule"/>
</dbReference>
<dbReference type="InterPro" id="IPR013083">
    <property type="entry name" value="Znf_RING/FYVE/PHD"/>
</dbReference>
<comment type="caution">
    <text evidence="8">Lacks conserved residue(s) required for the propagation of feature annotation.</text>
</comment>
<comment type="cofactor">
    <cofactor evidence="8">
        <name>a divalent metal cation</name>
        <dbReference type="ChEBI" id="CHEBI:60240"/>
    </cofactor>
</comment>
<feature type="compositionally biased region" description="Basic residues" evidence="9">
    <location>
        <begin position="109"/>
        <end position="123"/>
    </location>
</feature>
<gene>
    <name evidence="11" type="ORF">JI435_111980</name>
</gene>
<evidence type="ECO:0000256" key="5">
    <source>
        <dbReference type="ARBA" id="ARBA00023172"/>
    </source>
</evidence>
<protein>
    <submittedName>
        <fullName evidence="11">Structure-specific endonuclease subunit SLX1</fullName>
    </submittedName>
</protein>
<comment type="subunit">
    <text evidence="8">Forms a heterodimer with SLX4.</text>
</comment>
<dbReference type="GO" id="GO:0006310">
    <property type="term" value="P:DNA recombination"/>
    <property type="evidence" value="ECO:0007669"/>
    <property type="project" value="UniProtKB-UniRule"/>
</dbReference>
<dbReference type="GO" id="GO:0006281">
    <property type="term" value="P:DNA repair"/>
    <property type="evidence" value="ECO:0007669"/>
    <property type="project" value="UniProtKB-UniRule"/>
</dbReference>
<dbReference type="InterPro" id="IPR027520">
    <property type="entry name" value="Slx1"/>
</dbReference>
<dbReference type="InterPro" id="IPR048749">
    <property type="entry name" value="SLX1_C"/>
</dbReference>
<accession>A0A7U2I8Q8</accession>
<proteinExistence type="inferred from homology"/>
<evidence type="ECO:0000256" key="3">
    <source>
        <dbReference type="ARBA" id="ARBA00022763"/>
    </source>
</evidence>
<keyword evidence="12" id="KW-1185">Reference proteome</keyword>
<dbReference type="SMR" id="A0A7U2I8Q8"/>
<keyword evidence="4 8" id="KW-0378">Hydrolase</keyword>
<feature type="region of interest" description="Disordered" evidence="9">
    <location>
        <begin position="31"/>
        <end position="59"/>
    </location>
</feature>
<dbReference type="VEuPathDB" id="FungiDB:JI435_111980"/>
<keyword evidence="3 8" id="KW-0227">DNA damage</keyword>
<feature type="region of interest" description="Disordered" evidence="9">
    <location>
        <begin position="102"/>
        <end position="124"/>
    </location>
</feature>
<evidence type="ECO:0000313" key="11">
    <source>
        <dbReference type="EMBL" id="QRD05301.1"/>
    </source>
</evidence>
<dbReference type="Pfam" id="PF01541">
    <property type="entry name" value="GIY-YIG"/>
    <property type="match status" value="1"/>
</dbReference>
<organism evidence="11 12">
    <name type="scientific">Phaeosphaeria nodorum (strain SN15 / ATCC MYA-4574 / FGSC 10173)</name>
    <name type="common">Glume blotch fungus</name>
    <name type="synonym">Parastagonospora nodorum</name>
    <dbReference type="NCBI Taxonomy" id="321614"/>
    <lineage>
        <taxon>Eukaryota</taxon>
        <taxon>Fungi</taxon>
        <taxon>Dikarya</taxon>
        <taxon>Ascomycota</taxon>
        <taxon>Pezizomycotina</taxon>
        <taxon>Dothideomycetes</taxon>
        <taxon>Pleosporomycetidae</taxon>
        <taxon>Pleosporales</taxon>
        <taxon>Pleosporineae</taxon>
        <taxon>Phaeosphaeriaceae</taxon>
        <taxon>Parastagonospora</taxon>
    </lineage>
</organism>